<dbReference type="Gramene" id="MELO3C026447.2.1">
    <property type="protein sequence ID" value="MELO3C026447.2.1"/>
    <property type="gene ID" value="MELO3C026447.2"/>
</dbReference>
<name>A0A9I9E1B1_CUCME</name>
<reference evidence="2" key="1">
    <citation type="submission" date="2023-03" db="UniProtKB">
        <authorList>
            <consortium name="EnsemblPlants"/>
        </authorList>
    </citation>
    <scope>IDENTIFICATION</scope>
</reference>
<dbReference type="PANTHER" id="PTHR31210">
    <property type="entry name" value="OS06G0731900 PROTEIN"/>
    <property type="match status" value="1"/>
</dbReference>
<evidence type="ECO:0000256" key="1">
    <source>
        <dbReference type="SAM" id="Phobius"/>
    </source>
</evidence>
<dbReference type="PANTHER" id="PTHR31210:SF11">
    <property type="entry name" value="KETOGLUTARATE REDUCTASE TRANS-SPLICING-LIKE PROTEIN, PUTATIVE (DUF707)-RELATED"/>
    <property type="match status" value="1"/>
</dbReference>
<dbReference type="InterPro" id="IPR007877">
    <property type="entry name" value="DUF707"/>
</dbReference>
<feature type="transmembrane region" description="Helical" evidence="1">
    <location>
        <begin position="14"/>
        <end position="33"/>
    </location>
</feature>
<keyword evidence="1" id="KW-0472">Membrane</keyword>
<keyword evidence="1" id="KW-0812">Transmembrane</keyword>
<organism evidence="2">
    <name type="scientific">Cucumis melo</name>
    <name type="common">Muskmelon</name>
    <dbReference type="NCBI Taxonomy" id="3656"/>
    <lineage>
        <taxon>Eukaryota</taxon>
        <taxon>Viridiplantae</taxon>
        <taxon>Streptophyta</taxon>
        <taxon>Embryophyta</taxon>
        <taxon>Tracheophyta</taxon>
        <taxon>Spermatophyta</taxon>
        <taxon>Magnoliopsida</taxon>
        <taxon>eudicotyledons</taxon>
        <taxon>Gunneridae</taxon>
        <taxon>Pentapetalae</taxon>
        <taxon>rosids</taxon>
        <taxon>fabids</taxon>
        <taxon>Cucurbitales</taxon>
        <taxon>Cucurbitaceae</taxon>
        <taxon>Benincaseae</taxon>
        <taxon>Cucumis</taxon>
    </lineage>
</organism>
<dbReference type="Pfam" id="PF05212">
    <property type="entry name" value="DUF707"/>
    <property type="match status" value="1"/>
</dbReference>
<protein>
    <submittedName>
        <fullName evidence="2">Uncharacterized protein</fullName>
    </submittedName>
</protein>
<sequence length="404" mass="46223">MFQNFILSDSKNRLRIYTFFAAVFLGAGVYFIASEFITKDSNNWLSYSLQNFDSASKALALQITFNKFSKSLAPTSSSFLRRINVGLLGASLYQKESLKKPKASKNLLAVAVGIKQRHVVSRIIEKFPPDDFDVILFHYDGVVDEWREFSWYSRALHVSALNQTKWWFAKRFLHPDIVAEYNYIFLWDEDLGVEYFDPKRYVSILKEEGLEISQPALDPVKSKVHQPLTARKTGSKVHRRFYNFKGAGRCYANSTGPPCTGWVEMMAPVFSRAGWRCTWYMIQNDLIHAWGLDRQLGYCAQGDRTKKVGVVDAEYIVHLGLPTLGASHDNALPSVHYGTKLNFPFEQLSSNALSKKDSSNLDGSEPQVDNRVKVRMQSSLEMQIFKDRWADAAKTDRCWIDPYP</sequence>
<proteinExistence type="predicted"/>
<accession>A0A9I9E1B1</accession>
<dbReference type="AlphaFoldDB" id="A0A9I9E1B1"/>
<dbReference type="EnsemblPlants" id="MELO3C026447.2.1">
    <property type="protein sequence ID" value="MELO3C026447.2.1"/>
    <property type="gene ID" value="MELO3C026447.2"/>
</dbReference>
<keyword evidence="1" id="KW-1133">Transmembrane helix</keyword>
<evidence type="ECO:0000313" key="2">
    <source>
        <dbReference type="EnsemblPlants" id="MELO3C026447.2.1"/>
    </source>
</evidence>